<feature type="non-terminal residue" evidence="6">
    <location>
        <position position="138"/>
    </location>
</feature>
<dbReference type="SUPFAM" id="SSF53335">
    <property type="entry name" value="S-adenosyl-L-methionine-dependent methyltransferases"/>
    <property type="match status" value="1"/>
</dbReference>
<dbReference type="PANTHER" id="PTHR33841">
    <property type="entry name" value="DNA METHYLTRANSFERASE YEEA-RELATED"/>
    <property type="match status" value="1"/>
</dbReference>
<dbReference type="GO" id="GO:0009007">
    <property type="term" value="F:site-specific DNA-methyltransferase (adenine-specific) activity"/>
    <property type="evidence" value="ECO:0007669"/>
    <property type="project" value="UniProtKB-EC"/>
</dbReference>
<organism evidence="6 7">
    <name type="scientific">Clostridium perfringens</name>
    <dbReference type="NCBI Taxonomy" id="1502"/>
    <lineage>
        <taxon>Bacteria</taxon>
        <taxon>Bacillati</taxon>
        <taxon>Bacillota</taxon>
        <taxon>Clostridia</taxon>
        <taxon>Eubacteriales</taxon>
        <taxon>Clostridiaceae</taxon>
        <taxon>Clostridium</taxon>
    </lineage>
</organism>
<evidence type="ECO:0000256" key="3">
    <source>
        <dbReference type="ARBA" id="ARBA00022679"/>
    </source>
</evidence>
<evidence type="ECO:0000256" key="1">
    <source>
        <dbReference type="ARBA" id="ARBA00011900"/>
    </source>
</evidence>
<dbReference type="Pfam" id="PF02384">
    <property type="entry name" value="N6_Mtase"/>
    <property type="match status" value="1"/>
</dbReference>
<dbReference type="InterPro" id="IPR003356">
    <property type="entry name" value="DNA_methylase_A-5"/>
</dbReference>
<reference evidence="6" key="1">
    <citation type="submission" date="2019-11" db="EMBL/GenBank/DDBJ databases">
        <title>Characterization of Clostridium perfringens isolates from swine manure treated agricultural soils.</title>
        <authorList>
            <person name="Wushke S.T."/>
        </authorList>
    </citation>
    <scope>NUCLEOTIDE SEQUENCE</scope>
    <source>
        <strain evidence="6">X26</strain>
    </source>
</reference>
<comment type="caution">
    <text evidence="6">The sequence shown here is derived from an EMBL/GenBank/DDBJ whole genome shotgun (WGS) entry which is preliminary data.</text>
</comment>
<dbReference type="Proteomes" id="UP001291306">
    <property type="component" value="Unassembled WGS sequence"/>
</dbReference>
<dbReference type="PANTHER" id="PTHR33841:SF1">
    <property type="entry name" value="DNA METHYLTRANSFERASE A"/>
    <property type="match status" value="1"/>
</dbReference>
<evidence type="ECO:0000259" key="5">
    <source>
        <dbReference type="Pfam" id="PF02384"/>
    </source>
</evidence>
<feature type="non-terminal residue" evidence="6">
    <location>
        <position position="1"/>
    </location>
</feature>
<name>A0AAW9IBI5_CLOPF</name>
<accession>A0AAW9IBI5</accession>
<comment type="catalytic activity">
    <reaction evidence="4">
        <text>a 2'-deoxyadenosine in DNA + S-adenosyl-L-methionine = an N(6)-methyl-2'-deoxyadenosine in DNA + S-adenosyl-L-homocysteine + H(+)</text>
        <dbReference type="Rhea" id="RHEA:15197"/>
        <dbReference type="Rhea" id="RHEA-COMP:12418"/>
        <dbReference type="Rhea" id="RHEA-COMP:12419"/>
        <dbReference type="ChEBI" id="CHEBI:15378"/>
        <dbReference type="ChEBI" id="CHEBI:57856"/>
        <dbReference type="ChEBI" id="CHEBI:59789"/>
        <dbReference type="ChEBI" id="CHEBI:90615"/>
        <dbReference type="ChEBI" id="CHEBI:90616"/>
        <dbReference type="EC" id="2.1.1.72"/>
    </reaction>
</comment>
<dbReference type="EMBL" id="WNVC01001264">
    <property type="protein sequence ID" value="MDZ5001314.1"/>
    <property type="molecule type" value="Genomic_DNA"/>
</dbReference>
<dbReference type="AlphaFoldDB" id="A0AAW9IBI5"/>
<dbReference type="InterPro" id="IPR029063">
    <property type="entry name" value="SAM-dependent_MTases_sf"/>
</dbReference>
<keyword evidence="2 6" id="KW-0489">Methyltransferase</keyword>
<evidence type="ECO:0000313" key="6">
    <source>
        <dbReference type="EMBL" id="MDZ5001314.1"/>
    </source>
</evidence>
<protein>
    <recommendedName>
        <fullName evidence="1">site-specific DNA-methyltransferase (adenine-specific)</fullName>
        <ecNumber evidence="1">2.1.1.72</ecNumber>
    </recommendedName>
</protein>
<dbReference type="GO" id="GO:0008170">
    <property type="term" value="F:N-methyltransferase activity"/>
    <property type="evidence" value="ECO:0007669"/>
    <property type="project" value="InterPro"/>
</dbReference>
<evidence type="ECO:0000256" key="2">
    <source>
        <dbReference type="ARBA" id="ARBA00022603"/>
    </source>
</evidence>
<feature type="domain" description="DNA methylase adenine-specific" evidence="5">
    <location>
        <begin position="4"/>
        <end position="124"/>
    </location>
</feature>
<proteinExistence type="predicted"/>
<dbReference type="Gene3D" id="3.40.50.150">
    <property type="entry name" value="Vaccinia Virus protein VP39"/>
    <property type="match status" value="1"/>
</dbReference>
<keyword evidence="3" id="KW-0808">Transferase</keyword>
<dbReference type="GO" id="GO:0032259">
    <property type="term" value="P:methylation"/>
    <property type="evidence" value="ECO:0007669"/>
    <property type="project" value="UniProtKB-KW"/>
</dbReference>
<dbReference type="RefSeq" id="WP_322459413.1">
    <property type="nucleotide sequence ID" value="NZ_WNVC01001264.1"/>
</dbReference>
<evidence type="ECO:0000313" key="7">
    <source>
        <dbReference type="Proteomes" id="UP001291306"/>
    </source>
</evidence>
<dbReference type="EC" id="2.1.1.72" evidence="1"/>
<sequence length="138" mass="15699">LNHDYYVLNPPYNCHEVEYIRENKKELKRYFGDVGTHNMYGIFISAIIDLAKDGAAIGIITHDSFLTSKSYEGLRKKILKTCSIHEITMCPTDLFSEQGADVRTSIVILQKGLDFQGNIIINNRCTNKNELIKTLNSN</sequence>
<dbReference type="InterPro" id="IPR050953">
    <property type="entry name" value="N4_N6_ade-DNA_methylase"/>
</dbReference>
<evidence type="ECO:0000256" key="4">
    <source>
        <dbReference type="ARBA" id="ARBA00047942"/>
    </source>
</evidence>
<dbReference type="GO" id="GO:0003677">
    <property type="term" value="F:DNA binding"/>
    <property type="evidence" value="ECO:0007669"/>
    <property type="project" value="InterPro"/>
</dbReference>
<gene>
    <name evidence="6" type="ORF">GNF79_20110</name>
</gene>